<dbReference type="RefSeq" id="WP_090936757.1">
    <property type="nucleotide sequence ID" value="NZ_FOTS01000017.1"/>
</dbReference>
<evidence type="ECO:0000256" key="1">
    <source>
        <dbReference type="ARBA" id="ARBA00001946"/>
    </source>
</evidence>
<keyword evidence="8" id="KW-1185">Reference proteome</keyword>
<dbReference type="GO" id="GO:0000287">
    <property type="term" value="F:magnesium ion binding"/>
    <property type="evidence" value="ECO:0007669"/>
    <property type="project" value="TreeGrafter"/>
</dbReference>
<feature type="binding site" evidence="4">
    <location>
        <position position="129"/>
    </location>
    <ligand>
        <name>substrate</name>
    </ligand>
</feature>
<feature type="binding site" evidence="5">
    <location>
        <position position="129"/>
    </location>
    <ligand>
        <name>Mg(2+)</name>
        <dbReference type="ChEBI" id="CHEBI:18420"/>
    </ligand>
</feature>
<keyword evidence="3 5" id="KW-0460">Magnesium</keyword>
<gene>
    <name evidence="7" type="ORF">SAMN04490355_101768</name>
</gene>
<evidence type="ECO:0000259" key="6">
    <source>
        <dbReference type="Pfam" id="PF03328"/>
    </source>
</evidence>
<dbReference type="SUPFAM" id="SSF51621">
    <property type="entry name" value="Phosphoenolpyruvate/pyruvate domain"/>
    <property type="match status" value="1"/>
</dbReference>
<evidence type="ECO:0000256" key="2">
    <source>
        <dbReference type="ARBA" id="ARBA00022723"/>
    </source>
</evidence>
<evidence type="ECO:0000256" key="5">
    <source>
        <dbReference type="PIRSR" id="PIRSR015582-2"/>
    </source>
</evidence>
<dbReference type="OrthoDB" id="9786940at2"/>
<keyword evidence="7" id="KW-0456">Lyase</keyword>
<dbReference type="InterPro" id="IPR005000">
    <property type="entry name" value="Aldolase/citrate-lyase_domain"/>
</dbReference>
<comment type="cofactor">
    <cofactor evidence="1">
        <name>Mg(2+)</name>
        <dbReference type="ChEBI" id="CHEBI:18420"/>
    </cofactor>
</comment>
<dbReference type="AlphaFoldDB" id="A0A1I4KH56"/>
<protein>
    <submittedName>
        <fullName evidence="7">Citrate lyase subunit beta / citryl-CoA lyase</fullName>
    </submittedName>
</protein>
<evidence type="ECO:0000313" key="7">
    <source>
        <dbReference type="EMBL" id="SFL77816.1"/>
    </source>
</evidence>
<evidence type="ECO:0000256" key="3">
    <source>
        <dbReference type="ARBA" id="ARBA00022842"/>
    </source>
</evidence>
<dbReference type="PANTHER" id="PTHR32308:SF10">
    <property type="entry name" value="CITRATE LYASE SUBUNIT BETA"/>
    <property type="match status" value="1"/>
</dbReference>
<keyword evidence="2 5" id="KW-0479">Metal-binding</keyword>
<dbReference type="Proteomes" id="UP000199520">
    <property type="component" value="Unassembled WGS sequence"/>
</dbReference>
<dbReference type="GO" id="GO:0006107">
    <property type="term" value="P:oxaloacetate metabolic process"/>
    <property type="evidence" value="ECO:0007669"/>
    <property type="project" value="TreeGrafter"/>
</dbReference>
<dbReference type="InterPro" id="IPR011206">
    <property type="entry name" value="Citrate_lyase_beta/mcl1/mcl2"/>
</dbReference>
<dbReference type="InterPro" id="IPR040442">
    <property type="entry name" value="Pyrv_kinase-like_dom_sf"/>
</dbReference>
<organism evidence="7 8">
    <name type="scientific">Pelosinus propionicus DSM 13327</name>
    <dbReference type="NCBI Taxonomy" id="1123291"/>
    <lineage>
        <taxon>Bacteria</taxon>
        <taxon>Bacillati</taxon>
        <taxon>Bacillota</taxon>
        <taxon>Negativicutes</taxon>
        <taxon>Selenomonadales</taxon>
        <taxon>Sporomusaceae</taxon>
        <taxon>Pelosinus</taxon>
    </lineage>
</organism>
<dbReference type="EMBL" id="FOTS01000017">
    <property type="protein sequence ID" value="SFL77816.1"/>
    <property type="molecule type" value="Genomic_DNA"/>
</dbReference>
<name>A0A1I4KH56_9FIRM</name>
<dbReference type="STRING" id="1123291.SAMN04490355_101768"/>
<feature type="binding site" evidence="4">
    <location>
        <position position="66"/>
    </location>
    <ligand>
        <name>substrate</name>
    </ligand>
</feature>
<dbReference type="Gene3D" id="3.20.20.60">
    <property type="entry name" value="Phosphoenolpyruvate-binding domains"/>
    <property type="match status" value="1"/>
</dbReference>
<feature type="domain" description="HpcH/HpaI aldolase/citrate lyase" evidence="6">
    <location>
        <begin position="6"/>
        <end position="224"/>
    </location>
</feature>
<accession>A0A1I4KH56</accession>
<evidence type="ECO:0000256" key="4">
    <source>
        <dbReference type="PIRSR" id="PIRSR015582-1"/>
    </source>
</evidence>
<dbReference type="PIRSF" id="PIRSF015582">
    <property type="entry name" value="Cit_lyase_B"/>
    <property type="match status" value="1"/>
</dbReference>
<dbReference type="Pfam" id="PF03328">
    <property type="entry name" value="HpcH_HpaI"/>
    <property type="match status" value="1"/>
</dbReference>
<sequence length="294" mass="32226">MEKLRRAMMFVPGNNPGMLQNAGIYKADTVIFDVEDSVLVSEKDAARQLVHNAIKYIKYPCEVAVRINHITTPYGRDDLAAILPAKPDLIRLPKAETAEEIREIDEIISEAEMKNGFSQGSIKMMAAIETAKGLMKAYDIASASPRMVALAIGAEDFLADLKTTRSSHGNELFAARSQILLAARAAEIQAIDTVFSNVNDEDGFIAETTRIKELGFDGKSVINPRQIKLLYKIFTPTEKEIDLAERVLAAYEEAKAKNSGVIALNGKMIDVPVVTRAERVISYAIALGLRKGGQ</sequence>
<reference evidence="8" key="1">
    <citation type="submission" date="2016-10" db="EMBL/GenBank/DDBJ databases">
        <authorList>
            <person name="Varghese N."/>
            <person name="Submissions S."/>
        </authorList>
    </citation>
    <scope>NUCLEOTIDE SEQUENCE [LARGE SCALE GENOMIC DNA]</scope>
    <source>
        <strain evidence="8">DSM 13327</strain>
    </source>
</reference>
<feature type="binding site" evidence="5">
    <location>
        <position position="156"/>
    </location>
    <ligand>
        <name>Mg(2+)</name>
        <dbReference type="ChEBI" id="CHEBI:18420"/>
    </ligand>
</feature>
<proteinExistence type="predicted"/>
<dbReference type="InterPro" id="IPR015813">
    <property type="entry name" value="Pyrv/PenolPyrv_kinase-like_dom"/>
</dbReference>
<evidence type="ECO:0000313" key="8">
    <source>
        <dbReference type="Proteomes" id="UP000199520"/>
    </source>
</evidence>
<dbReference type="GO" id="GO:0016829">
    <property type="term" value="F:lyase activity"/>
    <property type="evidence" value="ECO:0007669"/>
    <property type="project" value="UniProtKB-KW"/>
</dbReference>
<dbReference type="PANTHER" id="PTHR32308">
    <property type="entry name" value="LYASE BETA SUBUNIT, PUTATIVE (AFU_ORTHOLOGUE AFUA_4G13030)-RELATED"/>
    <property type="match status" value="1"/>
</dbReference>